<reference evidence="2 3" key="1">
    <citation type="journal article" date="2017" name="Int. J. Syst. Evol. Microbiol.">
        <title>Achromobacter aloeverae sp. nov., isolated from the root of Aloe vera (L.) Burm.f.</title>
        <authorList>
            <person name="Kuncharoen N."/>
            <person name="Muramatsu Y."/>
            <person name="Shibata C."/>
            <person name="Kamakura Y."/>
            <person name="Nakagawa Y."/>
            <person name="Tanasupawat S."/>
        </authorList>
    </citation>
    <scope>NUCLEOTIDE SEQUENCE [LARGE SCALE GENOMIC DNA]</scope>
    <source>
        <strain evidence="2 3">AVA-1</strain>
    </source>
</reference>
<evidence type="ECO:0000313" key="3">
    <source>
        <dbReference type="Proteomes" id="UP000290849"/>
    </source>
</evidence>
<evidence type="ECO:0000313" key="2">
    <source>
        <dbReference type="EMBL" id="RXN88026.1"/>
    </source>
</evidence>
<sequence>MRLVDNWREAKKWFSMHCMGVATGVQGAWIALPDDMRRSIPLWAVATLTIIILVLGMWGRLIDQSKGEKDGGV</sequence>
<dbReference type="InterPro" id="IPR057700">
    <property type="entry name" value="DUF7940"/>
</dbReference>
<keyword evidence="1" id="KW-0472">Membrane</keyword>
<protein>
    <recommendedName>
        <fullName evidence="4">Holin</fullName>
    </recommendedName>
</protein>
<evidence type="ECO:0008006" key="4">
    <source>
        <dbReference type="Google" id="ProtNLM"/>
    </source>
</evidence>
<organism evidence="2 3">
    <name type="scientific">Achromobacter aloeverae</name>
    <dbReference type="NCBI Taxonomy" id="1750518"/>
    <lineage>
        <taxon>Bacteria</taxon>
        <taxon>Pseudomonadati</taxon>
        <taxon>Pseudomonadota</taxon>
        <taxon>Betaproteobacteria</taxon>
        <taxon>Burkholderiales</taxon>
        <taxon>Alcaligenaceae</taxon>
        <taxon>Achromobacter</taxon>
    </lineage>
</organism>
<comment type="caution">
    <text evidence="2">The sequence shown here is derived from an EMBL/GenBank/DDBJ whole genome shotgun (WGS) entry which is preliminary data.</text>
</comment>
<gene>
    <name evidence="2" type="ORF">C7R54_15735</name>
</gene>
<dbReference type="Proteomes" id="UP000290849">
    <property type="component" value="Unassembled WGS sequence"/>
</dbReference>
<dbReference type="EMBL" id="PYAL01000004">
    <property type="protein sequence ID" value="RXN88026.1"/>
    <property type="molecule type" value="Genomic_DNA"/>
</dbReference>
<dbReference type="AlphaFoldDB" id="A0A4Q1HK68"/>
<evidence type="ECO:0000256" key="1">
    <source>
        <dbReference type="SAM" id="Phobius"/>
    </source>
</evidence>
<feature type="transmembrane region" description="Helical" evidence="1">
    <location>
        <begin position="12"/>
        <end position="32"/>
    </location>
</feature>
<keyword evidence="1" id="KW-0812">Transmembrane</keyword>
<name>A0A4Q1HK68_9BURK</name>
<keyword evidence="3" id="KW-1185">Reference proteome</keyword>
<feature type="transmembrane region" description="Helical" evidence="1">
    <location>
        <begin position="38"/>
        <end position="59"/>
    </location>
</feature>
<dbReference type="Pfam" id="PF25612">
    <property type="entry name" value="DUF7940"/>
    <property type="match status" value="1"/>
</dbReference>
<accession>A0A4Q1HK68</accession>
<keyword evidence="1" id="KW-1133">Transmembrane helix</keyword>
<proteinExistence type="predicted"/>